<keyword evidence="3" id="KW-1185">Reference proteome</keyword>
<dbReference type="Proteomes" id="UP001374579">
    <property type="component" value="Unassembled WGS sequence"/>
</dbReference>
<dbReference type="Pfam" id="PF10551">
    <property type="entry name" value="MULE"/>
    <property type="match status" value="1"/>
</dbReference>
<protein>
    <recommendedName>
        <fullName evidence="1">MULE transposase domain-containing protein</fullName>
    </recommendedName>
</protein>
<dbReference type="EMBL" id="JBAMIC010000003">
    <property type="protein sequence ID" value="KAK7109367.1"/>
    <property type="molecule type" value="Genomic_DNA"/>
</dbReference>
<dbReference type="InterPro" id="IPR018289">
    <property type="entry name" value="MULE_transposase_dom"/>
</dbReference>
<evidence type="ECO:0000259" key="1">
    <source>
        <dbReference type="Pfam" id="PF10551"/>
    </source>
</evidence>
<feature type="domain" description="MULE transposase" evidence="1">
    <location>
        <begin position="145"/>
        <end position="227"/>
    </location>
</feature>
<accession>A0AAN9GI66</accession>
<sequence>MGGCKAKIHLFETMVQKEVNEHNHLPESHREEIMAVRSSLRRRAEETEEPPQRLLSTALSGLSQGAATQMTSVAHVRRAIRRNRQKVGGALPIPRSRAEIEIPQRYLETTHGEQFLAFDSADGADRMLLFATSDGLRYMSSSKHWFCDGTFKTAPEQFFQLYTMHAMYDGSITPCVFVLLPNKCQVTYVKMLQKLSELLPNAEVESVMIDFELATKNAFNQVFPDCAVKGFFFILRRVSIARYSRLSMPLITLMEDEEFSISVRKLAALAFVPTPELSVCYDHLQETIADDRFQQVADYLEDTYIGRRVGRNARRRNPLFPSEMWNQYERTDDDMPRTNNHCEGWHRRFQSNVGAHHPNFWKFLEVLRREEAAGRAEIAQHIAGHPPPPKRRKYKDSNERILRLVRSYDNRNLDTYLLGIAHNVFF</sequence>
<name>A0AAN9GI66_9CAEN</name>
<dbReference type="AlphaFoldDB" id="A0AAN9GI66"/>
<evidence type="ECO:0000313" key="3">
    <source>
        <dbReference type="Proteomes" id="UP001374579"/>
    </source>
</evidence>
<proteinExistence type="predicted"/>
<organism evidence="2 3">
    <name type="scientific">Littorina saxatilis</name>
    <dbReference type="NCBI Taxonomy" id="31220"/>
    <lineage>
        <taxon>Eukaryota</taxon>
        <taxon>Metazoa</taxon>
        <taxon>Spiralia</taxon>
        <taxon>Lophotrochozoa</taxon>
        <taxon>Mollusca</taxon>
        <taxon>Gastropoda</taxon>
        <taxon>Caenogastropoda</taxon>
        <taxon>Littorinimorpha</taxon>
        <taxon>Littorinoidea</taxon>
        <taxon>Littorinidae</taxon>
        <taxon>Littorina</taxon>
    </lineage>
</organism>
<gene>
    <name evidence="2" type="ORF">V1264_013417</name>
</gene>
<evidence type="ECO:0000313" key="2">
    <source>
        <dbReference type="EMBL" id="KAK7109367.1"/>
    </source>
</evidence>
<dbReference type="PANTHER" id="PTHR47160">
    <property type="entry name" value="PUTATIVE-RELATED"/>
    <property type="match status" value="1"/>
</dbReference>
<dbReference type="PANTHER" id="PTHR47160:SF10">
    <property type="entry name" value="MULE TRANSPOSASE DOMAIN-CONTAINING PROTEIN"/>
    <property type="match status" value="1"/>
</dbReference>
<comment type="caution">
    <text evidence="2">The sequence shown here is derived from an EMBL/GenBank/DDBJ whole genome shotgun (WGS) entry which is preliminary data.</text>
</comment>
<reference evidence="2 3" key="1">
    <citation type="submission" date="2024-02" db="EMBL/GenBank/DDBJ databases">
        <title>Chromosome-scale genome assembly of the rough periwinkle Littorina saxatilis.</title>
        <authorList>
            <person name="De Jode A."/>
            <person name="Faria R."/>
            <person name="Formenti G."/>
            <person name="Sims Y."/>
            <person name="Smith T.P."/>
            <person name="Tracey A."/>
            <person name="Wood J.M.D."/>
            <person name="Zagrodzka Z.B."/>
            <person name="Johannesson K."/>
            <person name="Butlin R.K."/>
            <person name="Leder E.H."/>
        </authorList>
    </citation>
    <scope>NUCLEOTIDE SEQUENCE [LARGE SCALE GENOMIC DNA]</scope>
    <source>
        <strain evidence="2">Snail1</strain>
        <tissue evidence="2">Muscle</tissue>
    </source>
</reference>